<dbReference type="Proteomes" id="UP000018149">
    <property type="component" value="Chromosome I"/>
</dbReference>
<dbReference type="GO" id="GO:0015920">
    <property type="term" value="P:lipopolysaccharide transport"/>
    <property type="evidence" value="ECO:0007669"/>
    <property type="project" value="TreeGrafter"/>
</dbReference>
<dbReference type="PANTHER" id="PTHR36504:SF1">
    <property type="entry name" value="LIPOPOLYSACCHARIDE EXPORT SYSTEM PROTEIN LPTA"/>
    <property type="match status" value="1"/>
</dbReference>
<dbReference type="GO" id="GO:0017089">
    <property type="term" value="F:glycolipid transfer activity"/>
    <property type="evidence" value="ECO:0007669"/>
    <property type="project" value="TreeGrafter"/>
</dbReference>
<dbReference type="Gene3D" id="2.60.450.10">
    <property type="entry name" value="Lipopolysaccharide (LPS) transport protein A like domain"/>
    <property type="match status" value="1"/>
</dbReference>
<evidence type="ECO:0000313" key="4">
    <source>
        <dbReference type="Proteomes" id="UP000018149"/>
    </source>
</evidence>
<feature type="domain" description="Organic solvent tolerance-like N-terminal" evidence="2">
    <location>
        <begin position="84"/>
        <end position="190"/>
    </location>
</feature>
<accession>A0A0B7J0N3</accession>
<evidence type="ECO:0000256" key="1">
    <source>
        <dbReference type="ARBA" id="ARBA00022729"/>
    </source>
</evidence>
<dbReference type="AlphaFoldDB" id="A0A0B7J0N3"/>
<dbReference type="InterPro" id="IPR052037">
    <property type="entry name" value="LPS_export_LptA"/>
</dbReference>
<evidence type="ECO:0000313" key="3">
    <source>
        <dbReference type="EMBL" id="CEO17717.1"/>
    </source>
</evidence>
<proteinExistence type="predicted"/>
<dbReference type="InterPro" id="IPR005728">
    <property type="entry name" value="RPE1"/>
</dbReference>
<dbReference type="EMBL" id="LN794217">
    <property type="protein sequence ID" value="CEO17717.1"/>
    <property type="molecule type" value="Genomic_DNA"/>
</dbReference>
<protein>
    <submittedName>
        <fullName evidence="3">OstA-like protein</fullName>
    </submittedName>
</protein>
<name>A0A0B7J0N3_9RICK</name>
<dbReference type="InterPro" id="IPR005653">
    <property type="entry name" value="OstA-like_N"/>
</dbReference>
<sequence length="195" mass="22580">MSLQSSIYRIRHLSKPTYREEFKGDTERSTAAYIEDIREDASTGSTSKLPLEAKFRKMSIIKLVLLLIISTVIYANNKNISNLHITSDTLIIDRTKQKAEYLGNVVVYFDNAILRTKELYIFYKTIAEKQTIDHVVVPTKLTVERKINNELLLADSAKYFFDNKQLILLGNVILQRDDNVLKTNKLIYYVDIIKK</sequence>
<evidence type="ECO:0000259" key="2">
    <source>
        <dbReference type="Pfam" id="PF03968"/>
    </source>
</evidence>
<keyword evidence="4" id="KW-1185">Reference proteome</keyword>
<gene>
    <name evidence="3" type="ORF">RMONA_06805</name>
</gene>
<dbReference type="Pfam" id="PF03968">
    <property type="entry name" value="LptD_N"/>
    <property type="match status" value="1"/>
</dbReference>
<keyword evidence="1" id="KW-0732">Signal</keyword>
<dbReference type="GO" id="GO:0009279">
    <property type="term" value="C:cell outer membrane"/>
    <property type="evidence" value="ECO:0007669"/>
    <property type="project" value="TreeGrafter"/>
</dbReference>
<dbReference type="PANTHER" id="PTHR36504">
    <property type="entry name" value="LIPOPOLYSACCHARIDE EXPORT SYSTEM PROTEIN LPTA"/>
    <property type="match status" value="1"/>
</dbReference>
<dbReference type="KEGG" id="rmc:RMONA_06805"/>
<organism evidence="3 4">
    <name type="scientific">Rickettsia monacensis</name>
    <dbReference type="NCBI Taxonomy" id="109232"/>
    <lineage>
        <taxon>Bacteria</taxon>
        <taxon>Pseudomonadati</taxon>
        <taxon>Pseudomonadota</taxon>
        <taxon>Alphaproteobacteria</taxon>
        <taxon>Rickettsiales</taxon>
        <taxon>Rickettsiaceae</taxon>
        <taxon>Rickettsieae</taxon>
        <taxon>Rickettsia</taxon>
        <taxon>spotted fever group</taxon>
    </lineage>
</organism>
<reference evidence="4" key="2">
    <citation type="submission" date="2015-01" db="EMBL/GenBank/DDBJ databases">
        <authorList>
            <person name="Felsheim R."/>
        </authorList>
    </citation>
    <scope>NUCLEOTIDE SEQUENCE [LARGE SCALE GENOMIC DNA]</scope>
    <source>
        <strain evidence="4">IrR/Munich</strain>
    </source>
</reference>
<dbReference type="HOGENOM" id="CLU_134430_0_0_5"/>
<dbReference type="STRING" id="109232.RMONA_06805"/>
<reference evidence="3 4" key="1">
    <citation type="submission" date="2015-01" db="EMBL/GenBank/DDBJ databases">
        <title>Draft genome sequence of Rickettsia monacensis strain IrR/Munich.</title>
        <authorList>
            <person name="Felsheim R.F."/>
            <person name="Johnson S.L."/>
            <person name="Kurtti T.J."/>
            <person name="Munderloh U.G."/>
        </authorList>
    </citation>
    <scope>NUCLEOTIDE SEQUENCE [LARGE SCALE GENOMIC DNA]</scope>
    <source>
        <strain evidence="3 4">IrR/Munich</strain>
    </source>
</reference>
<dbReference type="NCBIfam" id="TIGR01045">
    <property type="entry name" value="RPE1"/>
    <property type="match status" value="1"/>
</dbReference>
<dbReference type="GO" id="GO:0030288">
    <property type="term" value="C:outer membrane-bounded periplasmic space"/>
    <property type="evidence" value="ECO:0007669"/>
    <property type="project" value="TreeGrafter"/>
</dbReference>